<reference evidence="2 3" key="1">
    <citation type="submission" date="2020-03" db="EMBL/GenBank/DDBJ databases">
        <title>Genomic Encyclopedia of Type Strains, Phase IV (KMG-IV): sequencing the most valuable type-strain genomes for metagenomic binning, comparative biology and taxonomic classification.</title>
        <authorList>
            <person name="Goeker M."/>
        </authorList>
    </citation>
    <scope>NUCLEOTIDE SEQUENCE [LARGE SCALE GENOMIC DNA]</scope>
    <source>
        <strain evidence="2 3">DSM 4736</strain>
    </source>
</reference>
<name>A0A7X6BMY2_9CAUL</name>
<evidence type="ECO:0000313" key="2">
    <source>
        <dbReference type="EMBL" id="NJC39891.1"/>
    </source>
</evidence>
<keyword evidence="1" id="KW-0472">Membrane</keyword>
<comment type="caution">
    <text evidence="2">The sequence shown here is derived from an EMBL/GenBank/DDBJ whole genome shotgun (WGS) entry which is preliminary data.</text>
</comment>
<keyword evidence="1" id="KW-0812">Transmembrane</keyword>
<dbReference type="Proteomes" id="UP000587415">
    <property type="component" value="Unassembled WGS sequence"/>
</dbReference>
<keyword evidence="3" id="KW-1185">Reference proteome</keyword>
<feature type="transmembrane region" description="Helical" evidence="1">
    <location>
        <begin position="195"/>
        <end position="215"/>
    </location>
</feature>
<feature type="transmembrane region" description="Helical" evidence="1">
    <location>
        <begin position="126"/>
        <end position="147"/>
    </location>
</feature>
<dbReference type="EMBL" id="JAATJM010000001">
    <property type="protein sequence ID" value="NJC39891.1"/>
    <property type="molecule type" value="Genomic_DNA"/>
</dbReference>
<proteinExistence type="predicted"/>
<feature type="transmembrane region" description="Helical" evidence="1">
    <location>
        <begin position="40"/>
        <end position="58"/>
    </location>
</feature>
<evidence type="ECO:0000256" key="1">
    <source>
        <dbReference type="SAM" id="Phobius"/>
    </source>
</evidence>
<organism evidence="2 3">
    <name type="scientific">Brevundimonas alba</name>
    <dbReference type="NCBI Taxonomy" id="74314"/>
    <lineage>
        <taxon>Bacteria</taxon>
        <taxon>Pseudomonadati</taxon>
        <taxon>Pseudomonadota</taxon>
        <taxon>Alphaproteobacteria</taxon>
        <taxon>Caulobacterales</taxon>
        <taxon>Caulobacteraceae</taxon>
        <taxon>Brevundimonas</taxon>
    </lineage>
</organism>
<sequence>MDTLFLPTLALHITAGLLAVLVGIVPIITRKGSRLHRLAGRVFVVLMATLLACAWLMTAIHFNAYFLALSATASMTLFSGVRVLRRKRPDLRREDRARPLDWVFTLSVVGVGVWTLVLVVTGRTGATAPVAASLAYAALLYGGWDLWRFARPTDWPFSPELWTYEHLAKMMGAYGAVLAAFSGNFMTFLPTPWSQLWPSLLLQPLVIGWIALMIVRKRSRRLVPA</sequence>
<evidence type="ECO:0000313" key="3">
    <source>
        <dbReference type="Proteomes" id="UP000587415"/>
    </source>
</evidence>
<feature type="transmembrane region" description="Helical" evidence="1">
    <location>
        <begin position="167"/>
        <end position="189"/>
    </location>
</feature>
<dbReference type="RefSeq" id="WP_168044822.1">
    <property type="nucleotide sequence ID" value="NZ_JAATJM010000001.1"/>
</dbReference>
<feature type="transmembrane region" description="Helical" evidence="1">
    <location>
        <begin position="64"/>
        <end position="81"/>
    </location>
</feature>
<keyword evidence="1" id="KW-1133">Transmembrane helix</keyword>
<gene>
    <name evidence="2" type="ORF">GGQ87_000149</name>
</gene>
<feature type="transmembrane region" description="Helical" evidence="1">
    <location>
        <begin position="102"/>
        <end position="120"/>
    </location>
</feature>
<dbReference type="AlphaFoldDB" id="A0A7X6BMY2"/>
<accession>A0A7X6BMY2</accession>
<protein>
    <submittedName>
        <fullName evidence="2">Putative membrane protein</fullName>
    </submittedName>
</protein>
<feature type="transmembrane region" description="Helical" evidence="1">
    <location>
        <begin position="6"/>
        <end position="28"/>
    </location>
</feature>